<dbReference type="Proteomes" id="UP001281410">
    <property type="component" value="Unassembled WGS sequence"/>
</dbReference>
<dbReference type="InterPro" id="IPR040256">
    <property type="entry name" value="At4g02000-like"/>
</dbReference>
<dbReference type="InterPro" id="IPR025836">
    <property type="entry name" value="Zn_knuckle_CX2CX4HX4C"/>
</dbReference>
<evidence type="ECO:0000313" key="4">
    <source>
        <dbReference type="Proteomes" id="UP001281410"/>
    </source>
</evidence>
<evidence type="ECO:0000313" key="3">
    <source>
        <dbReference type="EMBL" id="KAK3225195.1"/>
    </source>
</evidence>
<proteinExistence type="predicted"/>
<dbReference type="GO" id="GO:0008270">
    <property type="term" value="F:zinc ion binding"/>
    <property type="evidence" value="ECO:0007669"/>
    <property type="project" value="UniProtKB-KW"/>
</dbReference>
<dbReference type="PROSITE" id="PS50158">
    <property type="entry name" value="ZF_CCHC"/>
    <property type="match status" value="1"/>
</dbReference>
<dbReference type="GO" id="GO:0003676">
    <property type="term" value="F:nucleic acid binding"/>
    <property type="evidence" value="ECO:0007669"/>
    <property type="project" value="InterPro"/>
</dbReference>
<feature type="domain" description="CCHC-type" evidence="2">
    <location>
        <begin position="71"/>
        <end position="86"/>
    </location>
</feature>
<sequence>MNMKMARLIAEMIREVVEIPVEDRECWGKFLRVKVAIDISQLLMKGVILNLEEFGTSIKVPIRYECLPEFCYGCGRIGHSLRECQDEEIKATAMEGRGTEFGSWLKVGEFRGLGDSFESKSDDVWDYEGDQLRKLQKEAPVRGVSSARVIDSDSAVQVGTTMATSSASKTMVDPIGVTVRVGAGGRKQKVVKVVLHRYNKRRLIWLFRWKGLRMW</sequence>
<dbReference type="Pfam" id="PF14392">
    <property type="entry name" value="zf-CCHC_4"/>
    <property type="match status" value="1"/>
</dbReference>
<evidence type="ECO:0000259" key="2">
    <source>
        <dbReference type="PROSITE" id="PS50158"/>
    </source>
</evidence>
<keyword evidence="1" id="KW-0863">Zinc-finger</keyword>
<keyword evidence="4" id="KW-1185">Reference proteome</keyword>
<reference evidence="3" key="1">
    <citation type="journal article" date="2023" name="Plant J.">
        <title>Genome sequences and population genomics provide insights into the demographic history, inbreeding, and mutation load of two 'living fossil' tree species of Dipteronia.</title>
        <authorList>
            <person name="Feng Y."/>
            <person name="Comes H.P."/>
            <person name="Chen J."/>
            <person name="Zhu S."/>
            <person name="Lu R."/>
            <person name="Zhang X."/>
            <person name="Li P."/>
            <person name="Qiu J."/>
            <person name="Olsen K.M."/>
            <person name="Qiu Y."/>
        </authorList>
    </citation>
    <scope>NUCLEOTIDE SEQUENCE</scope>
    <source>
        <strain evidence="3">NBL</strain>
    </source>
</reference>
<accession>A0AAE0AWS3</accession>
<dbReference type="InterPro" id="IPR001878">
    <property type="entry name" value="Znf_CCHC"/>
</dbReference>
<dbReference type="PANTHER" id="PTHR31286:SF167">
    <property type="entry name" value="OS09G0268800 PROTEIN"/>
    <property type="match status" value="1"/>
</dbReference>
<dbReference type="AlphaFoldDB" id="A0AAE0AWS3"/>
<protein>
    <recommendedName>
        <fullName evidence="2">CCHC-type domain-containing protein</fullName>
    </recommendedName>
</protein>
<name>A0AAE0AWS3_9ROSI</name>
<gene>
    <name evidence="3" type="ORF">Dsin_005057</name>
</gene>
<keyword evidence="1" id="KW-0862">Zinc</keyword>
<dbReference type="PANTHER" id="PTHR31286">
    <property type="entry name" value="GLYCINE-RICH CELL WALL STRUCTURAL PROTEIN 1.8-LIKE"/>
    <property type="match status" value="1"/>
</dbReference>
<evidence type="ECO:0000256" key="1">
    <source>
        <dbReference type="PROSITE-ProRule" id="PRU00047"/>
    </source>
</evidence>
<dbReference type="EMBL" id="JANJYJ010000002">
    <property type="protein sequence ID" value="KAK3225195.1"/>
    <property type="molecule type" value="Genomic_DNA"/>
</dbReference>
<organism evidence="3 4">
    <name type="scientific">Dipteronia sinensis</name>
    <dbReference type="NCBI Taxonomy" id="43782"/>
    <lineage>
        <taxon>Eukaryota</taxon>
        <taxon>Viridiplantae</taxon>
        <taxon>Streptophyta</taxon>
        <taxon>Embryophyta</taxon>
        <taxon>Tracheophyta</taxon>
        <taxon>Spermatophyta</taxon>
        <taxon>Magnoliopsida</taxon>
        <taxon>eudicotyledons</taxon>
        <taxon>Gunneridae</taxon>
        <taxon>Pentapetalae</taxon>
        <taxon>rosids</taxon>
        <taxon>malvids</taxon>
        <taxon>Sapindales</taxon>
        <taxon>Sapindaceae</taxon>
        <taxon>Hippocastanoideae</taxon>
        <taxon>Acereae</taxon>
        <taxon>Dipteronia</taxon>
    </lineage>
</organism>
<keyword evidence="1" id="KW-0479">Metal-binding</keyword>
<comment type="caution">
    <text evidence="3">The sequence shown here is derived from an EMBL/GenBank/DDBJ whole genome shotgun (WGS) entry which is preliminary data.</text>
</comment>